<dbReference type="InterPro" id="IPR001584">
    <property type="entry name" value="Integrase_cat-core"/>
</dbReference>
<dbReference type="PANTHER" id="PTHR46889:SF4">
    <property type="entry name" value="TRANSPOSASE INSO FOR INSERTION SEQUENCE ELEMENT IS911B-RELATED"/>
    <property type="match status" value="1"/>
</dbReference>
<proteinExistence type="predicted"/>
<dbReference type="PANTHER" id="PTHR46889">
    <property type="entry name" value="TRANSPOSASE INSF FOR INSERTION SEQUENCE IS3B-RELATED"/>
    <property type="match status" value="1"/>
</dbReference>
<organism evidence="2">
    <name type="scientific">Roseihalotalea indica</name>
    <dbReference type="NCBI Taxonomy" id="2867963"/>
    <lineage>
        <taxon>Bacteria</taxon>
        <taxon>Pseudomonadati</taxon>
        <taxon>Bacteroidota</taxon>
        <taxon>Cytophagia</taxon>
        <taxon>Cytophagales</taxon>
        <taxon>Catalimonadaceae</taxon>
        <taxon>Roseihalotalea</taxon>
    </lineage>
</organism>
<name>A0AA49GLW0_9BACT</name>
<dbReference type="Gene3D" id="3.30.420.10">
    <property type="entry name" value="Ribonuclease H-like superfamily/Ribonuclease H"/>
    <property type="match status" value="1"/>
</dbReference>
<evidence type="ECO:0000313" key="2">
    <source>
        <dbReference type="EMBL" id="WKN36154.1"/>
    </source>
</evidence>
<protein>
    <submittedName>
        <fullName evidence="2">Integrase core domain-containing protein</fullName>
    </submittedName>
</protein>
<dbReference type="InterPro" id="IPR036397">
    <property type="entry name" value="RNaseH_sf"/>
</dbReference>
<dbReference type="PROSITE" id="PS50994">
    <property type="entry name" value="INTEGRASE"/>
    <property type="match status" value="1"/>
</dbReference>
<sequence length="145" mass="16788">MIDLIQAVASFYCLPNKITIRSDNGAQFEAKIVREYLKEIDVQQEFSHVATPQDNGHIESYHAIIKKAVFNVYEFFNIEHAGQIIDQFVEFYNLERIHSGIGYTSPNNYFFQLGTSLPAHPKNESCFIPKNRKTYLFQFVESVSK</sequence>
<dbReference type="InterPro" id="IPR050900">
    <property type="entry name" value="Transposase_IS3/IS150/IS904"/>
</dbReference>
<dbReference type="AlphaFoldDB" id="A0AA49GLW0"/>
<dbReference type="EMBL" id="CP120682">
    <property type="protein sequence ID" value="WKN36154.1"/>
    <property type="molecule type" value="Genomic_DNA"/>
</dbReference>
<reference evidence="2" key="1">
    <citation type="journal article" date="2023" name="Comput. Struct. Biotechnol. J.">
        <title>Discovery of a novel marine Bacteroidetes with a rich repertoire of carbohydrate-active enzymes.</title>
        <authorList>
            <person name="Chen B."/>
            <person name="Liu G."/>
            <person name="Chen Q."/>
            <person name="Wang H."/>
            <person name="Liu L."/>
            <person name="Tang K."/>
        </authorList>
    </citation>
    <scope>NUCLEOTIDE SEQUENCE</scope>
    <source>
        <strain evidence="2">TK19036</strain>
    </source>
</reference>
<dbReference type="GO" id="GO:0015074">
    <property type="term" value="P:DNA integration"/>
    <property type="evidence" value="ECO:0007669"/>
    <property type="project" value="InterPro"/>
</dbReference>
<reference evidence="2" key="2">
    <citation type="journal article" date="2024" name="Antonie Van Leeuwenhoek">
        <title>Roseihalotalea indica gen. nov., sp. nov., a halophilic Bacteroidetes from mesopelagic Southwest Indian Ocean with higher carbohydrate metabolic potential.</title>
        <authorList>
            <person name="Chen B."/>
            <person name="Zhang M."/>
            <person name="Lin D."/>
            <person name="Ye J."/>
            <person name="Tang K."/>
        </authorList>
    </citation>
    <scope>NUCLEOTIDE SEQUENCE</scope>
    <source>
        <strain evidence="2">TK19036</strain>
    </source>
</reference>
<dbReference type="SUPFAM" id="SSF53098">
    <property type="entry name" value="Ribonuclease H-like"/>
    <property type="match status" value="1"/>
</dbReference>
<dbReference type="InterPro" id="IPR012337">
    <property type="entry name" value="RNaseH-like_sf"/>
</dbReference>
<gene>
    <name evidence="2" type="ORF">K4G66_27695</name>
</gene>
<feature type="domain" description="Integrase catalytic" evidence="1">
    <location>
        <begin position="1"/>
        <end position="114"/>
    </location>
</feature>
<dbReference type="Pfam" id="PF13683">
    <property type="entry name" value="rve_3"/>
    <property type="match status" value="1"/>
</dbReference>
<evidence type="ECO:0000259" key="1">
    <source>
        <dbReference type="PROSITE" id="PS50994"/>
    </source>
</evidence>
<accession>A0AA49GLW0</accession>
<dbReference type="GO" id="GO:0003676">
    <property type="term" value="F:nucleic acid binding"/>
    <property type="evidence" value="ECO:0007669"/>
    <property type="project" value="InterPro"/>
</dbReference>